<name>A0AAU8LWB4_9BACT</name>
<dbReference type="InterPro" id="IPR007712">
    <property type="entry name" value="RelE/ParE_toxin"/>
</dbReference>
<dbReference type="EMBL" id="CP159373">
    <property type="protein sequence ID" value="XCN73315.1"/>
    <property type="molecule type" value="Genomic_DNA"/>
</dbReference>
<evidence type="ECO:0000256" key="1">
    <source>
        <dbReference type="ARBA" id="ARBA00022649"/>
    </source>
</evidence>
<proteinExistence type="predicted"/>
<dbReference type="Gene3D" id="3.30.2310.20">
    <property type="entry name" value="RelE-like"/>
    <property type="match status" value="1"/>
</dbReference>
<dbReference type="KEGG" id="eaj:Q3M24_00735"/>
<accession>A0AAU8LWB4</accession>
<protein>
    <submittedName>
        <fullName evidence="2">Type II toxin-antitoxin system RelE/ParE family toxin</fullName>
    </submittedName>
</protein>
<dbReference type="AlphaFoldDB" id="A0AAU8LWB4"/>
<keyword evidence="1" id="KW-1277">Toxin-antitoxin system</keyword>
<gene>
    <name evidence="2" type="ORF">Q3M24_00735</name>
</gene>
<dbReference type="Pfam" id="PF05016">
    <property type="entry name" value="ParE_toxin"/>
    <property type="match status" value="1"/>
</dbReference>
<organism evidence="2">
    <name type="scientific">Candidatus Electrothrix aestuarii</name>
    <dbReference type="NCBI Taxonomy" id="3062594"/>
    <lineage>
        <taxon>Bacteria</taxon>
        <taxon>Pseudomonadati</taxon>
        <taxon>Thermodesulfobacteriota</taxon>
        <taxon>Desulfobulbia</taxon>
        <taxon>Desulfobulbales</taxon>
        <taxon>Desulfobulbaceae</taxon>
        <taxon>Candidatus Electrothrix</taxon>
    </lineage>
</organism>
<dbReference type="InterPro" id="IPR035093">
    <property type="entry name" value="RelE/ParE_toxin_dom_sf"/>
</dbReference>
<reference evidence="2" key="2">
    <citation type="submission" date="2024-06" db="EMBL/GenBank/DDBJ databases">
        <authorList>
            <person name="Plum-Jensen L.E."/>
            <person name="Schramm A."/>
            <person name="Marshall I.P.G."/>
        </authorList>
    </citation>
    <scope>NUCLEOTIDE SEQUENCE</scope>
    <source>
        <strain evidence="2">Rat1</strain>
    </source>
</reference>
<sequence length="96" mass="11556">MQVKFLTSSLNDLKWFRHYYESVFPQGGKKAQKQFHSTKDLIKENPYIGHVIKDKNILEFSIPNIPFSFIYRIKGEVIEILRVWDERQDRGKLREK</sequence>
<evidence type="ECO:0000313" key="2">
    <source>
        <dbReference type="EMBL" id="XCN73315.1"/>
    </source>
</evidence>
<reference evidence="2" key="1">
    <citation type="journal article" date="2024" name="Syst. Appl. Microbiol.">
        <title>First single-strain enrichments of Electrothrix cable bacteria, description of E. aestuarii sp. nov. and E. rattekaaiensis sp. nov., and proposal of a cable bacteria taxonomy following the rules of the SeqCode.</title>
        <authorList>
            <person name="Plum-Jensen L.E."/>
            <person name="Schramm A."/>
            <person name="Marshall I.P.G."/>
        </authorList>
    </citation>
    <scope>NUCLEOTIDE SEQUENCE</scope>
    <source>
        <strain evidence="2">Rat1</strain>
    </source>
</reference>